<proteinExistence type="inferred from homology"/>
<reference evidence="16 17" key="1">
    <citation type="submission" date="2021-05" db="EMBL/GenBank/DDBJ databases">
        <title>Kineosporia and Streptomyces sp. nov. two new marine actinobacteria isolated from Coral.</title>
        <authorList>
            <person name="Buangrab K."/>
            <person name="Sutthacheep M."/>
            <person name="Yeemin T."/>
            <person name="Harunari E."/>
            <person name="Igarashi Y."/>
            <person name="Kanchanasin P."/>
            <person name="Tanasupawat S."/>
            <person name="Phongsopitanun W."/>
        </authorList>
    </citation>
    <scope>NUCLEOTIDE SEQUENCE [LARGE SCALE GENOMIC DNA]</scope>
    <source>
        <strain evidence="16 17">J2-2</strain>
    </source>
</reference>
<dbReference type="PANTHER" id="PTHR10954:SF18">
    <property type="entry name" value="RIBONUCLEASE HII"/>
    <property type="match status" value="1"/>
</dbReference>
<feature type="binding site" evidence="12">
    <location>
        <position position="65"/>
    </location>
    <ligand>
        <name>a divalent metal cation</name>
        <dbReference type="ChEBI" id="CHEBI:60240"/>
    </ligand>
</feature>
<dbReference type="InterPro" id="IPR024567">
    <property type="entry name" value="RNase_HII/HIII_dom"/>
</dbReference>
<protein>
    <recommendedName>
        <fullName evidence="13">Ribonuclease</fullName>
        <ecNumber evidence="13">3.1.26.4</ecNumber>
    </recommendedName>
</protein>
<evidence type="ECO:0000256" key="10">
    <source>
        <dbReference type="ARBA" id="ARBA00022801"/>
    </source>
</evidence>
<dbReference type="EC" id="3.1.26.4" evidence="13"/>
<feature type="region of interest" description="Disordered" evidence="14">
    <location>
        <begin position="1"/>
        <end position="27"/>
    </location>
</feature>
<feature type="binding site" evidence="12">
    <location>
        <position position="64"/>
    </location>
    <ligand>
        <name>a divalent metal cation</name>
        <dbReference type="ChEBI" id="CHEBI:60240"/>
    </ligand>
</feature>
<dbReference type="InterPro" id="IPR001352">
    <property type="entry name" value="RNase_HII/HIII"/>
</dbReference>
<keyword evidence="9 12" id="KW-0255">Endonuclease</keyword>
<evidence type="ECO:0000256" key="12">
    <source>
        <dbReference type="PROSITE-ProRule" id="PRU01319"/>
    </source>
</evidence>
<feature type="binding site" evidence="12">
    <location>
        <position position="158"/>
    </location>
    <ligand>
        <name>a divalent metal cation</name>
        <dbReference type="ChEBI" id="CHEBI:60240"/>
    </ligand>
</feature>
<sequence length="339" mass="35832">MTPASVPRPPTKKALAKQAAAQRAKARQAAAKKALLKKLSAQPPTLREERKLLREGHQFVAGIDEVGRGALAGPVTVGVVVVDLDTKSAPTGVRDSKLLAPAVREKLVPRLRRWAPMSAVGHASSEEIDEIGIISALRLAAARAFATLEVRPDCALLDGSHDWLSVPADPIEEAPQGTSLFDFDEAPVAVGHPLSFIDGVPIASIVPARVVTQVKADLRCAAVAAASVLAKVERDGLMVDLAGDHPGYGWELNKGYSAPDHLAALRRLGPSRLHRLSWNIPGSDGVFGETLDLDGLGPTMVDDEKPVTPPAVAPEPAAPAPPEHVRAVGYDHEELTLFP</sequence>
<keyword evidence="10 12" id="KW-0378">Hydrolase</keyword>
<evidence type="ECO:0000256" key="3">
    <source>
        <dbReference type="ARBA" id="ARBA00004065"/>
    </source>
</evidence>
<dbReference type="InterPro" id="IPR022898">
    <property type="entry name" value="RNase_HII"/>
</dbReference>
<evidence type="ECO:0000256" key="1">
    <source>
        <dbReference type="ARBA" id="ARBA00000077"/>
    </source>
</evidence>
<evidence type="ECO:0000256" key="11">
    <source>
        <dbReference type="ARBA" id="ARBA00023211"/>
    </source>
</evidence>
<comment type="caution">
    <text evidence="16">The sequence shown here is derived from an EMBL/GenBank/DDBJ whole genome shotgun (WGS) entry which is preliminary data.</text>
</comment>
<comment type="cofactor">
    <cofactor evidence="2">
        <name>Mg(2+)</name>
        <dbReference type="ChEBI" id="CHEBI:18420"/>
    </cofactor>
</comment>
<dbReference type="Pfam" id="PF01351">
    <property type="entry name" value="RNase_HII"/>
    <property type="match status" value="2"/>
</dbReference>
<dbReference type="Gene3D" id="3.30.420.10">
    <property type="entry name" value="Ribonuclease H-like superfamily/Ribonuclease H"/>
    <property type="match status" value="1"/>
</dbReference>
<name>A0ABS5TFE1_9ACTN</name>
<dbReference type="RefSeq" id="WP_214156089.1">
    <property type="nucleotide sequence ID" value="NZ_JAHBAY010000004.1"/>
</dbReference>
<dbReference type="EMBL" id="JAHBAY010000004">
    <property type="protein sequence ID" value="MBT0769805.1"/>
    <property type="molecule type" value="Genomic_DNA"/>
</dbReference>
<keyword evidence="6" id="KW-0963">Cytoplasm</keyword>
<comment type="cofactor">
    <cofactor evidence="12">
        <name>Mn(2+)</name>
        <dbReference type="ChEBI" id="CHEBI:29035"/>
    </cofactor>
    <cofactor evidence="12">
        <name>Mg(2+)</name>
        <dbReference type="ChEBI" id="CHEBI:18420"/>
    </cofactor>
    <text evidence="12">Manganese or magnesium. Binds 1 divalent metal ion per monomer in the absence of substrate. May bind a second metal ion after substrate binding.</text>
</comment>
<evidence type="ECO:0000256" key="6">
    <source>
        <dbReference type="ARBA" id="ARBA00022490"/>
    </source>
</evidence>
<evidence type="ECO:0000256" key="7">
    <source>
        <dbReference type="ARBA" id="ARBA00022722"/>
    </source>
</evidence>
<dbReference type="SUPFAM" id="SSF53098">
    <property type="entry name" value="Ribonuclease H-like"/>
    <property type="match status" value="1"/>
</dbReference>
<dbReference type="InterPro" id="IPR012337">
    <property type="entry name" value="RNaseH-like_sf"/>
</dbReference>
<keyword evidence="11" id="KW-0464">Manganese</keyword>
<comment type="function">
    <text evidence="3 13">Endonuclease that specifically degrades the RNA of RNA-DNA hybrids.</text>
</comment>
<dbReference type="PROSITE" id="PS51975">
    <property type="entry name" value="RNASE_H_2"/>
    <property type="match status" value="1"/>
</dbReference>
<dbReference type="CDD" id="cd07182">
    <property type="entry name" value="RNase_HII_bacteria_HII_like"/>
    <property type="match status" value="1"/>
</dbReference>
<keyword evidence="7 12" id="KW-0540">Nuclease</keyword>
<keyword evidence="17" id="KW-1185">Reference proteome</keyword>
<organism evidence="16 17">
    <name type="scientific">Kineosporia corallincola</name>
    <dbReference type="NCBI Taxonomy" id="2835133"/>
    <lineage>
        <taxon>Bacteria</taxon>
        <taxon>Bacillati</taxon>
        <taxon>Actinomycetota</taxon>
        <taxon>Actinomycetes</taxon>
        <taxon>Kineosporiales</taxon>
        <taxon>Kineosporiaceae</taxon>
        <taxon>Kineosporia</taxon>
    </lineage>
</organism>
<evidence type="ECO:0000313" key="16">
    <source>
        <dbReference type="EMBL" id="MBT0769805.1"/>
    </source>
</evidence>
<feature type="domain" description="RNase H type-2" evidence="15">
    <location>
        <begin position="58"/>
        <end position="290"/>
    </location>
</feature>
<gene>
    <name evidence="16" type="ORF">KIH74_12785</name>
</gene>
<evidence type="ECO:0000256" key="14">
    <source>
        <dbReference type="SAM" id="MobiDB-lite"/>
    </source>
</evidence>
<evidence type="ECO:0000256" key="9">
    <source>
        <dbReference type="ARBA" id="ARBA00022759"/>
    </source>
</evidence>
<evidence type="ECO:0000313" key="17">
    <source>
        <dbReference type="Proteomes" id="UP001197247"/>
    </source>
</evidence>
<evidence type="ECO:0000256" key="13">
    <source>
        <dbReference type="RuleBase" id="RU003515"/>
    </source>
</evidence>
<evidence type="ECO:0000256" key="4">
    <source>
        <dbReference type="ARBA" id="ARBA00004496"/>
    </source>
</evidence>
<accession>A0ABS5TFE1</accession>
<comment type="subcellular location">
    <subcellularLocation>
        <location evidence="4">Cytoplasm</location>
    </subcellularLocation>
</comment>
<feature type="compositionally biased region" description="Low complexity" evidence="14">
    <location>
        <begin position="16"/>
        <end position="27"/>
    </location>
</feature>
<evidence type="ECO:0000256" key="2">
    <source>
        <dbReference type="ARBA" id="ARBA00001946"/>
    </source>
</evidence>
<comment type="catalytic activity">
    <reaction evidence="1 12 13">
        <text>Endonucleolytic cleavage to 5'-phosphomonoester.</text>
        <dbReference type="EC" id="3.1.26.4"/>
    </reaction>
</comment>
<comment type="similarity">
    <text evidence="5 13">Belongs to the RNase HII family.</text>
</comment>
<dbReference type="PANTHER" id="PTHR10954">
    <property type="entry name" value="RIBONUCLEASE H2 SUBUNIT A"/>
    <property type="match status" value="1"/>
</dbReference>
<keyword evidence="8 12" id="KW-0479">Metal-binding</keyword>
<evidence type="ECO:0000256" key="5">
    <source>
        <dbReference type="ARBA" id="ARBA00007383"/>
    </source>
</evidence>
<dbReference type="Proteomes" id="UP001197247">
    <property type="component" value="Unassembled WGS sequence"/>
</dbReference>
<dbReference type="InterPro" id="IPR036397">
    <property type="entry name" value="RNaseH_sf"/>
</dbReference>
<evidence type="ECO:0000256" key="8">
    <source>
        <dbReference type="ARBA" id="ARBA00022723"/>
    </source>
</evidence>
<evidence type="ECO:0000259" key="15">
    <source>
        <dbReference type="PROSITE" id="PS51975"/>
    </source>
</evidence>